<accession>A0ACA9M5R8</accession>
<name>A0ACA9M5R8_9GLOM</name>
<sequence>MRTAQTGKRDASQGTKSSKLGVMHSADVRQTLQKAMVTGRVGRTTPIHTPVPKMDKETMQELIESAELATSELNFRLNRCLLIARDASNAVQEVEEQRKRGNSQAWQPYIVQQLDTTWKMKKGARPASVTVVVDLAHVATQHSYAFKRLWHVCVALHSAIAECPIDIGLSSPRLFDIMYHPAFLWVFESCFTVYACISASEIPLVPLLVAEFENEFALNDS</sequence>
<dbReference type="Proteomes" id="UP000789525">
    <property type="component" value="Unassembled WGS sequence"/>
</dbReference>
<evidence type="ECO:0000313" key="1">
    <source>
        <dbReference type="EMBL" id="CAG8567788.1"/>
    </source>
</evidence>
<dbReference type="EMBL" id="CAJVPT010010181">
    <property type="protein sequence ID" value="CAG8567788.1"/>
    <property type="molecule type" value="Genomic_DNA"/>
</dbReference>
<organism evidence="1 2">
    <name type="scientific">Acaulospora colombiana</name>
    <dbReference type="NCBI Taxonomy" id="27376"/>
    <lineage>
        <taxon>Eukaryota</taxon>
        <taxon>Fungi</taxon>
        <taxon>Fungi incertae sedis</taxon>
        <taxon>Mucoromycota</taxon>
        <taxon>Glomeromycotina</taxon>
        <taxon>Glomeromycetes</taxon>
        <taxon>Diversisporales</taxon>
        <taxon>Acaulosporaceae</taxon>
        <taxon>Acaulospora</taxon>
    </lineage>
</organism>
<evidence type="ECO:0000313" key="2">
    <source>
        <dbReference type="Proteomes" id="UP000789525"/>
    </source>
</evidence>
<keyword evidence="2" id="KW-1185">Reference proteome</keyword>
<comment type="caution">
    <text evidence="1">The sequence shown here is derived from an EMBL/GenBank/DDBJ whole genome shotgun (WGS) entry which is preliminary data.</text>
</comment>
<proteinExistence type="predicted"/>
<reference evidence="1" key="1">
    <citation type="submission" date="2021-06" db="EMBL/GenBank/DDBJ databases">
        <authorList>
            <person name="Kallberg Y."/>
            <person name="Tangrot J."/>
            <person name="Rosling A."/>
        </authorList>
    </citation>
    <scope>NUCLEOTIDE SEQUENCE</scope>
    <source>
        <strain evidence="1">CL356</strain>
    </source>
</reference>
<gene>
    <name evidence="1" type="ORF">ACOLOM_LOCUS5479</name>
</gene>
<protein>
    <submittedName>
        <fullName evidence="1">9008_t:CDS:1</fullName>
    </submittedName>
</protein>